<protein>
    <recommendedName>
        <fullName evidence="4">Dioxygenase</fullName>
        <ecNumber evidence="4">1.13.11.-</ecNumber>
    </recommendedName>
</protein>
<keyword evidence="2 4" id="KW-0479">Metal-binding</keyword>
<keyword evidence="3 4" id="KW-0408">Iron</keyword>
<evidence type="ECO:0000256" key="3">
    <source>
        <dbReference type="ARBA" id="ARBA00023004"/>
    </source>
</evidence>
<dbReference type="GO" id="GO:0016702">
    <property type="term" value="F:oxidoreductase activity, acting on single donors with incorporation of molecular oxygen, incorporation of two atoms of oxygen"/>
    <property type="evidence" value="ECO:0007669"/>
    <property type="project" value="InterPro"/>
</dbReference>
<evidence type="ECO:0000256" key="2">
    <source>
        <dbReference type="ARBA" id="ARBA00022723"/>
    </source>
</evidence>
<dbReference type="RefSeq" id="WP_111868376.1">
    <property type="nucleotide sequence ID" value="NZ_QLYX01000006.1"/>
</dbReference>
<dbReference type="InterPro" id="IPR004294">
    <property type="entry name" value="Carotenoid_Oase"/>
</dbReference>
<keyword evidence="4" id="KW-0223">Dioxygenase</keyword>
<accession>A0A365H5X1</accession>
<reference evidence="5 6" key="1">
    <citation type="submission" date="2018-06" db="EMBL/GenBank/DDBJ databases">
        <title>Actinomadura craniellae sp. nov. isolated from marine sponge Craniella sp.</title>
        <authorList>
            <person name="Li L."/>
            <person name="Xu Q.H."/>
            <person name="Lin H.W."/>
            <person name="Lu Y.H."/>
        </authorList>
    </citation>
    <scope>NUCLEOTIDE SEQUENCE [LARGE SCALE GENOMIC DNA]</scope>
    <source>
        <strain evidence="5 6">LHW63021</strain>
    </source>
</reference>
<dbReference type="OrthoDB" id="6636843at2"/>
<organism evidence="5 6">
    <name type="scientific">Actinomadura craniellae</name>
    <dbReference type="NCBI Taxonomy" id="2231787"/>
    <lineage>
        <taxon>Bacteria</taxon>
        <taxon>Bacillati</taxon>
        <taxon>Actinomycetota</taxon>
        <taxon>Actinomycetes</taxon>
        <taxon>Streptosporangiales</taxon>
        <taxon>Thermomonosporaceae</taxon>
        <taxon>Actinomadura</taxon>
    </lineage>
</organism>
<dbReference type="EC" id="1.13.11.-" evidence="4"/>
<dbReference type="GO" id="GO:0046872">
    <property type="term" value="F:metal ion binding"/>
    <property type="evidence" value="ECO:0007669"/>
    <property type="project" value="UniProtKB-KW"/>
</dbReference>
<dbReference type="EMBL" id="QLYX01000006">
    <property type="protein sequence ID" value="RAY14495.1"/>
    <property type="molecule type" value="Genomic_DNA"/>
</dbReference>
<proteinExistence type="inferred from homology"/>
<dbReference type="Proteomes" id="UP000251891">
    <property type="component" value="Unassembled WGS sequence"/>
</dbReference>
<dbReference type="Pfam" id="PF03055">
    <property type="entry name" value="RPE65"/>
    <property type="match status" value="1"/>
</dbReference>
<comment type="similarity">
    <text evidence="1 4">Belongs to the carotenoid oxygenase family.</text>
</comment>
<evidence type="ECO:0000256" key="1">
    <source>
        <dbReference type="ARBA" id="ARBA00006787"/>
    </source>
</evidence>
<evidence type="ECO:0000313" key="6">
    <source>
        <dbReference type="Proteomes" id="UP000251891"/>
    </source>
</evidence>
<evidence type="ECO:0000256" key="4">
    <source>
        <dbReference type="RuleBase" id="RU364048"/>
    </source>
</evidence>
<keyword evidence="6" id="KW-1185">Reference proteome</keyword>
<name>A0A365H5X1_9ACTN</name>
<comment type="cofactor">
    <cofactor evidence="4">
        <name>Fe(2+)</name>
        <dbReference type="ChEBI" id="CHEBI:29033"/>
    </cofactor>
    <text evidence="4">Binds 1 Fe(2+) ion per subunit.</text>
</comment>
<comment type="caution">
    <text evidence="5">The sequence shown here is derived from an EMBL/GenBank/DDBJ whole genome shotgun (WGS) entry which is preliminary data.</text>
</comment>
<sequence length="107" mass="11739">MTEERPVAVARAVTGTGEPDPYLMGVFAAVQDEPALDDLEVVGETPRDLNGVHLRNGPDRHHMFDGDGMLHPMHFENGRVLLPCSVPSGFHAARVRAGQLRTPEDMR</sequence>
<dbReference type="AlphaFoldDB" id="A0A365H5X1"/>
<evidence type="ECO:0000313" key="5">
    <source>
        <dbReference type="EMBL" id="RAY14495.1"/>
    </source>
</evidence>
<keyword evidence="4" id="KW-0560">Oxidoreductase</keyword>
<gene>
    <name evidence="5" type="ORF">DPM19_14555</name>
</gene>